<gene>
    <name evidence="8" type="ORF">Pmi06nite_55660</name>
</gene>
<evidence type="ECO:0000256" key="2">
    <source>
        <dbReference type="ARBA" id="ARBA00022475"/>
    </source>
</evidence>
<keyword evidence="9" id="KW-1185">Reference proteome</keyword>
<evidence type="ECO:0000256" key="6">
    <source>
        <dbReference type="SAM" id="Phobius"/>
    </source>
</evidence>
<dbReference type="GO" id="GO:0005886">
    <property type="term" value="C:plasma membrane"/>
    <property type="evidence" value="ECO:0007669"/>
    <property type="project" value="UniProtKB-SubCell"/>
</dbReference>
<evidence type="ECO:0000313" key="8">
    <source>
        <dbReference type="EMBL" id="GII32124.1"/>
    </source>
</evidence>
<feature type="transmembrane region" description="Helical" evidence="6">
    <location>
        <begin position="281"/>
        <end position="302"/>
    </location>
</feature>
<keyword evidence="5 6" id="KW-0472">Membrane</keyword>
<evidence type="ECO:0000256" key="3">
    <source>
        <dbReference type="ARBA" id="ARBA00022692"/>
    </source>
</evidence>
<sequence>MMLRGLWRRRWLSLIVLIIAVVPVVAGSLGPMYTDAARTTLIRETLDKAILDHRGWRVTSVSDDAGELVKEITAPFLLPPIRGAELLSPNDKATKTYPLMWVEGQCDHVTTVVGRCPRAANEIMVSRASGFTVGDTVKLSLLSDPGAEKRRLTPLRVVGVYETDAADPLWYGRSLFPQTAGVTEGNGDPLLTAPETQGTVGVKTGGDRIDALVGAAWTSTAILYIDRNKITGDDVASLESLHARLRALGRTGETTTVFGYMDETLEAVHRRVDSLSVPTTLVTVQLVALGWLLLFLTVRDLVAARAQEIALARLRGLSTLRIWAFGLSEPAFLLLAALPIGIAASWAVVSRMAATLLRDDLVVTVDGFTVLCGVAAVFGGLLATALAARQTVTQPVVEQWRRTPRSRRRAWVVDAVVLAITAVGLAELLAGDVITDATGQRASALIAPGLLAVALALIARRLLPLACRALFRLTRTHGDIGAFLAMRQISRGSATASTVIVLAAGLGLAVFAVAAWSVTSRNYQEVARVHNGAETVFVVPRSDVATLRKISADVPGTAPVIVTPGPPAMLATDPARFASVALWRPSYAGNRPLNGMTAKLTPRTAAPRVLVGGDRIRAEVSTPKMPDGWSAILYADFRVTGETKPAIIPLGRPDSRIKVHEWGLPRGCREAVCELRGLRLEVTMAAGASLEDGPTGSVVVKKLEVRQDGRWSTVDAGLADTNRWTPAFVPRGGLPLSLESFGTGAVRPDTFPDPLPALSSGPGAGQKLPGLDDGHFSGFESVASAQALPGLNAPGVVVDLETADRVAYGYSPRTEFQIWAAPGRGDEVREALRRGSVPVLATRTTDDLVSGYVTQGPGLALLLLIVSAGVAALLALGRAVLALHTAARRRTYEMAALEAAGARVRPLRVALLLEQTITLSWGALTGVLAGLVAAWAALPRVPEFAETPVTPPLDYSLVPVPVLLVACAVLALSMIAAAVTSELLLRGVRVDQLREAPA</sequence>
<feature type="transmembrane region" description="Helical" evidence="6">
    <location>
        <begin position="409"/>
        <end position="430"/>
    </location>
</feature>
<dbReference type="Pfam" id="PF02687">
    <property type="entry name" value="FtsX"/>
    <property type="match status" value="1"/>
</dbReference>
<feature type="transmembrane region" description="Helical" evidence="6">
    <location>
        <begin position="368"/>
        <end position="388"/>
    </location>
</feature>
<organism evidence="8 9">
    <name type="scientific">Planotetraspora mira</name>
    <dbReference type="NCBI Taxonomy" id="58121"/>
    <lineage>
        <taxon>Bacteria</taxon>
        <taxon>Bacillati</taxon>
        <taxon>Actinomycetota</taxon>
        <taxon>Actinomycetes</taxon>
        <taxon>Streptosporangiales</taxon>
        <taxon>Streptosporangiaceae</taxon>
        <taxon>Planotetraspora</taxon>
    </lineage>
</organism>
<dbReference type="RefSeq" id="WP_203956024.1">
    <property type="nucleotide sequence ID" value="NZ_BOOO01000033.1"/>
</dbReference>
<evidence type="ECO:0000256" key="1">
    <source>
        <dbReference type="ARBA" id="ARBA00004651"/>
    </source>
</evidence>
<dbReference type="EMBL" id="BOOO01000033">
    <property type="protein sequence ID" value="GII32124.1"/>
    <property type="molecule type" value="Genomic_DNA"/>
</dbReference>
<proteinExistence type="predicted"/>
<evidence type="ECO:0000313" key="9">
    <source>
        <dbReference type="Proteomes" id="UP000650628"/>
    </source>
</evidence>
<feature type="transmembrane region" description="Helical" evidence="6">
    <location>
        <begin position="859"/>
        <end position="881"/>
    </location>
</feature>
<dbReference type="GO" id="GO:0022857">
    <property type="term" value="F:transmembrane transporter activity"/>
    <property type="evidence" value="ECO:0007669"/>
    <property type="project" value="TreeGrafter"/>
</dbReference>
<keyword evidence="4 6" id="KW-1133">Transmembrane helix</keyword>
<dbReference type="InterPro" id="IPR050250">
    <property type="entry name" value="Macrolide_Exporter_MacB"/>
</dbReference>
<comment type="caution">
    <text evidence="8">The sequence shown here is derived from an EMBL/GenBank/DDBJ whole genome shotgun (WGS) entry which is preliminary data.</text>
</comment>
<feature type="transmembrane region" description="Helical" evidence="6">
    <location>
        <begin position="442"/>
        <end position="463"/>
    </location>
</feature>
<protein>
    <recommendedName>
        <fullName evidence="7">ABC3 transporter permease C-terminal domain-containing protein</fullName>
    </recommendedName>
</protein>
<dbReference type="AlphaFoldDB" id="A0A8J3TTU6"/>
<feature type="transmembrane region" description="Helical" evidence="6">
    <location>
        <begin position="322"/>
        <end position="348"/>
    </location>
</feature>
<comment type="subcellular location">
    <subcellularLocation>
        <location evidence="1">Cell membrane</location>
        <topology evidence="1">Multi-pass membrane protein</topology>
    </subcellularLocation>
</comment>
<evidence type="ECO:0000256" key="5">
    <source>
        <dbReference type="ARBA" id="ARBA00023136"/>
    </source>
</evidence>
<keyword evidence="2" id="KW-1003">Cell membrane</keyword>
<evidence type="ECO:0000256" key="4">
    <source>
        <dbReference type="ARBA" id="ARBA00022989"/>
    </source>
</evidence>
<name>A0A8J3TTU6_9ACTN</name>
<dbReference type="Proteomes" id="UP000650628">
    <property type="component" value="Unassembled WGS sequence"/>
</dbReference>
<feature type="transmembrane region" description="Helical" evidence="6">
    <location>
        <begin position="958"/>
        <end position="985"/>
    </location>
</feature>
<feature type="transmembrane region" description="Helical" evidence="6">
    <location>
        <begin position="917"/>
        <end position="938"/>
    </location>
</feature>
<accession>A0A8J3TTU6</accession>
<feature type="domain" description="ABC3 transporter permease C-terminal" evidence="7">
    <location>
        <begin position="866"/>
        <end position="981"/>
    </location>
</feature>
<reference evidence="8 9" key="1">
    <citation type="submission" date="2021-01" db="EMBL/GenBank/DDBJ databases">
        <title>Whole genome shotgun sequence of Planotetraspora mira NBRC 15435.</title>
        <authorList>
            <person name="Komaki H."/>
            <person name="Tamura T."/>
        </authorList>
    </citation>
    <scope>NUCLEOTIDE SEQUENCE [LARGE SCALE GENOMIC DNA]</scope>
    <source>
        <strain evidence="8 9">NBRC 15435</strain>
    </source>
</reference>
<evidence type="ECO:0000259" key="7">
    <source>
        <dbReference type="Pfam" id="PF02687"/>
    </source>
</evidence>
<feature type="transmembrane region" description="Helical" evidence="6">
    <location>
        <begin position="496"/>
        <end position="518"/>
    </location>
</feature>
<dbReference type="PANTHER" id="PTHR30572:SF9">
    <property type="entry name" value="ABC TRANSPORTER PERMEASE PROTEIN"/>
    <property type="match status" value="1"/>
</dbReference>
<keyword evidence="3 6" id="KW-0812">Transmembrane</keyword>
<dbReference type="InterPro" id="IPR003838">
    <property type="entry name" value="ABC3_permease_C"/>
</dbReference>
<dbReference type="PANTHER" id="PTHR30572">
    <property type="entry name" value="MEMBRANE COMPONENT OF TRANSPORTER-RELATED"/>
    <property type="match status" value="1"/>
</dbReference>